<keyword evidence="9" id="KW-0812">Transmembrane</keyword>
<keyword evidence="9" id="KW-1133">Transmembrane helix</keyword>
<proteinExistence type="predicted"/>
<evidence type="ECO:0000256" key="2">
    <source>
        <dbReference type="ARBA" id="ARBA00012438"/>
    </source>
</evidence>
<dbReference type="EMBL" id="JAVRIA010000004">
    <property type="protein sequence ID" value="MDT0558772.1"/>
    <property type="molecule type" value="Genomic_DNA"/>
</dbReference>
<protein>
    <recommendedName>
        <fullName evidence="2">histidine kinase</fullName>
        <ecNumber evidence="2">2.7.13.3</ecNumber>
    </recommendedName>
</protein>
<dbReference type="InterPro" id="IPR050482">
    <property type="entry name" value="Sensor_HK_TwoCompSys"/>
</dbReference>
<dbReference type="InterPro" id="IPR036890">
    <property type="entry name" value="HATPase_C_sf"/>
</dbReference>
<organism evidence="11 12">
    <name type="scientific">Microcosmobacter mediterraneus</name>
    <dbReference type="NCBI Taxonomy" id="3075607"/>
    <lineage>
        <taxon>Bacteria</taxon>
        <taxon>Pseudomonadati</taxon>
        <taxon>Bacteroidota</taxon>
        <taxon>Flavobacteriia</taxon>
        <taxon>Flavobacteriales</taxon>
        <taxon>Flavobacteriaceae</taxon>
        <taxon>Microcosmobacter</taxon>
    </lineage>
</organism>
<dbReference type="Gene3D" id="3.30.565.10">
    <property type="entry name" value="Histidine kinase-like ATPase, C-terminal domain"/>
    <property type="match status" value="1"/>
</dbReference>
<dbReference type="SUPFAM" id="SSF55874">
    <property type="entry name" value="ATPase domain of HSP90 chaperone/DNA topoisomerase II/histidine kinase"/>
    <property type="match status" value="1"/>
</dbReference>
<keyword evidence="6 11" id="KW-0418">Kinase</keyword>
<keyword evidence="7" id="KW-0067">ATP-binding</keyword>
<dbReference type="RefSeq" id="WP_311427537.1">
    <property type="nucleotide sequence ID" value="NZ_JAVRIA010000004.1"/>
</dbReference>
<name>A0ABU2YKS2_9FLAO</name>
<dbReference type="InterPro" id="IPR005467">
    <property type="entry name" value="His_kinase_dom"/>
</dbReference>
<dbReference type="InterPro" id="IPR011712">
    <property type="entry name" value="Sig_transdc_His_kin_sub3_dim/P"/>
</dbReference>
<reference evidence="11 12" key="1">
    <citation type="submission" date="2023-09" db="EMBL/GenBank/DDBJ databases">
        <authorList>
            <person name="Rey-Velasco X."/>
        </authorList>
    </citation>
    <scope>NUCLEOTIDE SEQUENCE [LARGE SCALE GENOMIC DNA]</scope>
    <source>
        <strain evidence="11 12">W332</strain>
    </source>
</reference>
<feature type="transmembrane region" description="Helical" evidence="9">
    <location>
        <begin position="17"/>
        <end position="39"/>
    </location>
</feature>
<evidence type="ECO:0000256" key="6">
    <source>
        <dbReference type="ARBA" id="ARBA00022777"/>
    </source>
</evidence>
<comment type="caution">
    <text evidence="11">The sequence shown here is derived from an EMBL/GenBank/DDBJ whole genome shotgun (WGS) entry which is preliminary data.</text>
</comment>
<dbReference type="PANTHER" id="PTHR24421">
    <property type="entry name" value="NITRATE/NITRITE SENSOR PROTEIN NARX-RELATED"/>
    <property type="match status" value="1"/>
</dbReference>
<evidence type="ECO:0000256" key="1">
    <source>
        <dbReference type="ARBA" id="ARBA00000085"/>
    </source>
</evidence>
<dbReference type="Proteomes" id="UP001259492">
    <property type="component" value="Unassembled WGS sequence"/>
</dbReference>
<evidence type="ECO:0000256" key="9">
    <source>
        <dbReference type="SAM" id="Phobius"/>
    </source>
</evidence>
<evidence type="ECO:0000256" key="4">
    <source>
        <dbReference type="ARBA" id="ARBA00022679"/>
    </source>
</evidence>
<dbReference type="PANTHER" id="PTHR24421:SF10">
    <property type="entry name" value="NITRATE_NITRITE SENSOR PROTEIN NARQ"/>
    <property type="match status" value="1"/>
</dbReference>
<keyword evidence="12" id="KW-1185">Reference proteome</keyword>
<keyword evidence="4" id="KW-0808">Transferase</keyword>
<sequence>MLQTTEQIVSSEAERYMLVYMISAMMIITVMVIAFFVVFQKRKNKILLSKFEQQRAFEEELTKTQLEIQEQTLKNVGRELHDNVGQMLAYSNMQLNALGATVNEEIKPNIESIQSVIKESIEEVRGLSKTLNSDVSLKLGLVDSLKNEVNRINRLNSIKAKFTSSGNQQSINNQNDEIFIYRILQEFFSNTIKYSEAETISISLNYNKDSLNIEVLDNGKGFNFESIEIGSGLINMKSRAELIGAEIDIRSKLNEGTSLSLNYPFKSI</sequence>
<dbReference type="SMART" id="SM00387">
    <property type="entry name" value="HATPase_c"/>
    <property type="match status" value="1"/>
</dbReference>
<dbReference type="Pfam" id="PF02518">
    <property type="entry name" value="HATPase_c"/>
    <property type="match status" value="1"/>
</dbReference>
<evidence type="ECO:0000256" key="7">
    <source>
        <dbReference type="ARBA" id="ARBA00022840"/>
    </source>
</evidence>
<accession>A0ABU2YKS2</accession>
<dbReference type="Gene3D" id="1.20.5.1930">
    <property type="match status" value="1"/>
</dbReference>
<keyword evidence="3" id="KW-0597">Phosphoprotein</keyword>
<comment type="catalytic activity">
    <reaction evidence="1">
        <text>ATP + protein L-histidine = ADP + protein N-phospho-L-histidine.</text>
        <dbReference type="EC" id="2.7.13.3"/>
    </reaction>
</comment>
<dbReference type="CDD" id="cd16917">
    <property type="entry name" value="HATPase_UhpB-NarQ-NarX-like"/>
    <property type="match status" value="1"/>
</dbReference>
<evidence type="ECO:0000313" key="12">
    <source>
        <dbReference type="Proteomes" id="UP001259492"/>
    </source>
</evidence>
<dbReference type="EC" id="2.7.13.3" evidence="2"/>
<evidence type="ECO:0000259" key="10">
    <source>
        <dbReference type="PROSITE" id="PS50109"/>
    </source>
</evidence>
<keyword evidence="9" id="KW-0472">Membrane</keyword>
<evidence type="ECO:0000256" key="3">
    <source>
        <dbReference type="ARBA" id="ARBA00022553"/>
    </source>
</evidence>
<dbReference type="GO" id="GO:0016301">
    <property type="term" value="F:kinase activity"/>
    <property type="evidence" value="ECO:0007669"/>
    <property type="project" value="UniProtKB-KW"/>
</dbReference>
<dbReference type="PROSITE" id="PS50109">
    <property type="entry name" value="HIS_KIN"/>
    <property type="match status" value="1"/>
</dbReference>
<dbReference type="InterPro" id="IPR003594">
    <property type="entry name" value="HATPase_dom"/>
</dbReference>
<evidence type="ECO:0000313" key="11">
    <source>
        <dbReference type="EMBL" id="MDT0558772.1"/>
    </source>
</evidence>
<feature type="domain" description="Histidine kinase" evidence="10">
    <location>
        <begin position="75"/>
        <end position="267"/>
    </location>
</feature>
<gene>
    <name evidence="11" type="ORF">RM697_08940</name>
</gene>
<evidence type="ECO:0000256" key="5">
    <source>
        <dbReference type="ARBA" id="ARBA00022741"/>
    </source>
</evidence>
<dbReference type="Pfam" id="PF07730">
    <property type="entry name" value="HisKA_3"/>
    <property type="match status" value="1"/>
</dbReference>
<evidence type="ECO:0000256" key="8">
    <source>
        <dbReference type="ARBA" id="ARBA00023012"/>
    </source>
</evidence>
<keyword evidence="5" id="KW-0547">Nucleotide-binding</keyword>
<keyword evidence="8" id="KW-0902">Two-component regulatory system</keyword>